<comment type="subcellular location">
    <subcellularLocation>
        <location evidence="1">Nucleus</location>
    </subcellularLocation>
</comment>
<evidence type="ECO:0000256" key="1">
    <source>
        <dbReference type="ARBA" id="ARBA00004123"/>
    </source>
</evidence>
<comment type="caution">
    <text evidence="9">The sequence shown here is derived from an EMBL/GenBank/DDBJ whole genome shotgun (WGS) entry which is preliminary data.</text>
</comment>
<evidence type="ECO:0000313" key="9">
    <source>
        <dbReference type="EMBL" id="KAK3402134.1"/>
    </source>
</evidence>
<keyword evidence="3" id="KW-0677">Repeat</keyword>
<keyword evidence="5" id="KW-0862">Zinc</keyword>
<dbReference type="EMBL" id="JAUTDP010000002">
    <property type="protein sequence ID" value="KAK3402134.1"/>
    <property type="molecule type" value="Genomic_DNA"/>
</dbReference>
<dbReference type="InterPro" id="IPR051059">
    <property type="entry name" value="VerF-like"/>
</dbReference>
<evidence type="ECO:0000256" key="5">
    <source>
        <dbReference type="ARBA" id="ARBA00022833"/>
    </source>
</evidence>
<evidence type="ECO:0000259" key="8">
    <source>
        <dbReference type="Pfam" id="PF04082"/>
    </source>
</evidence>
<dbReference type="GO" id="GO:0000785">
    <property type="term" value="C:chromatin"/>
    <property type="evidence" value="ECO:0007669"/>
    <property type="project" value="TreeGrafter"/>
</dbReference>
<dbReference type="CDD" id="cd12148">
    <property type="entry name" value="fungal_TF_MHR"/>
    <property type="match status" value="1"/>
</dbReference>
<keyword evidence="4" id="KW-0863">Zinc-finger</keyword>
<organism evidence="9 10">
    <name type="scientific">Sordaria brevicollis</name>
    <dbReference type="NCBI Taxonomy" id="83679"/>
    <lineage>
        <taxon>Eukaryota</taxon>
        <taxon>Fungi</taxon>
        <taxon>Dikarya</taxon>
        <taxon>Ascomycota</taxon>
        <taxon>Pezizomycotina</taxon>
        <taxon>Sordariomycetes</taxon>
        <taxon>Sordariomycetidae</taxon>
        <taxon>Sordariales</taxon>
        <taxon>Sordariaceae</taxon>
        <taxon>Sordaria</taxon>
    </lineage>
</organism>
<dbReference type="GO" id="GO:0008270">
    <property type="term" value="F:zinc ion binding"/>
    <property type="evidence" value="ECO:0007669"/>
    <property type="project" value="UniProtKB-KW"/>
</dbReference>
<dbReference type="Proteomes" id="UP001281003">
    <property type="component" value="Unassembled WGS sequence"/>
</dbReference>
<reference evidence="9" key="1">
    <citation type="journal article" date="2023" name="Mol. Phylogenet. Evol.">
        <title>Genome-scale phylogeny and comparative genomics of the fungal order Sordariales.</title>
        <authorList>
            <person name="Hensen N."/>
            <person name="Bonometti L."/>
            <person name="Westerberg I."/>
            <person name="Brannstrom I.O."/>
            <person name="Guillou S."/>
            <person name="Cros-Aarteil S."/>
            <person name="Calhoun S."/>
            <person name="Haridas S."/>
            <person name="Kuo A."/>
            <person name="Mondo S."/>
            <person name="Pangilinan J."/>
            <person name="Riley R."/>
            <person name="LaButti K."/>
            <person name="Andreopoulos B."/>
            <person name="Lipzen A."/>
            <person name="Chen C."/>
            <person name="Yan M."/>
            <person name="Daum C."/>
            <person name="Ng V."/>
            <person name="Clum A."/>
            <person name="Steindorff A."/>
            <person name="Ohm R.A."/>
            <person name="Martin F."/>
            <person name="Silar P."/>
            <person name="Natvig D.O."/>
            <person name="Lalanne C."/>
            <person name="Gautier V."/>
            <person name="Ament-Velasquez S.L."/>
            <person name="Kruys A."/>
            <person name="Hutchinson M.I."/>
            <person name="Powell A.J."/>
            <person name="Barry K."/>
            <person name="Miller A.N."/>
            <person name="Grigoriev I.V."/>
            <person name="Debuchy R."/>
            <person name="Gladieux P."/>
            <person name="Hiltunen Thoren M."/>
            <person name="Johannesson H."/>
        </authorList>
    </citation>
    <scope>NUCLEOTIDE SEQUENCE</scope>
    <source>
        <strain evidence="9">FGSC 1904</strain>
    </source>
</reference>
<keyword evidence="10" id="KW-1185">Reference proteome</keyword>
<gene>
    <name evidence="9" type="ORF">B0T20DRAFT_451013</name>
</gene>
<protein>
    <recommendedName>
        <fullName evidence="8">Xylanolytic transcriptional activator regulatory domain-containing protein</fullName>
    </recommendedName>
</protein>
<dbReference type="GO" id="GO:0005634">
    <property type="term" value="C:nucleus"/>
    <property type="evidence" value="ECO:0007669"/>
    <property type="project" value="UniProtKB-SubCell"/>
</dbReference>
<evidence type="ECO:0000256" key="4">
    <source>
        <dbReference type="ARBA" id="ARBA00022771"/>
    </source>
</evidence>
<dbReference type="PANTHER" id="PTHR40626:SF30">
    <property type="entry name" value="FINGER DOMAIN PROTEIN, PUTATIVE (AFU_ORTHOLOGUE AFUA_4G13600)-RELATED"/>
    <property type="match status" value="1"/>
</dbReference>
<evidence type="ECO:0000256" key="3">
    <source>
        <dbReference type="ARBA" id="ARBA00022737"/>
    </source>
</evidence>
<name>A0AAE0PLW1_SORBR</name>
<accession>A0AAE0PLW1</accession>
<evidence type="ECO:0000256" key="7">
    <source>
        <dbReference type="SAM" id="MobiDB-lite"/>
    </source>
</evidence>
<sequence length="1003" mass="111808">MASLKFIMDVNDDHPESHHINKKDVASDHPVNPGQPHGPPPYTQLPPLPPTTLPPITIPRYDSSSGSSMQIRDISLAVASSQTKDHGLHWEFKNANTAPSSVPPNIHTRSTMRRRSTASNDSVDQTGYASASSSSLGGNYHQSNTSMRPMPSQPHTPELPMRLTPITGRVSRARKGIPVHVCDICRPPKVRNLPRVSSARPVGSTSAETETRRLKTVVHPLHHVDLQHQGRIKDHRVDNPKALPLPTIKYCPKSQHQERRQSLLTLELKVCISIPVGFNTAQPYHLKTITGRLNRLGHCRYSQEWIYPFQKPRNPGITLLRLPPQVIQQLQYLAGKFGQVQDALLEPSYGLPGAPFPLDDIGIFDASADHSYSTDGVGYENGNLIALSLPIGNGCGFPGTTLPMSFINPLHDAVPRYLEVYWERVHPLFPVVHRASFEEAPEEVLRYAMAAVATQFLENDEDRVKGNEMHDYVAREVKKIPAWNIQVLQAIFLYEYFARFRGQNAVIRPSGLFQELYKRPQLEVSEQTYLQGAFDPQVLYHYSAALDYTASPSDRPVNTSWKNWVDAEARRRLLAACFFLDGHAAIYQQQPQAGQTSVDSELPRPSIPLMGPSLGLWEASSPASWAKILAEDPSAGVPVFLDSAETITPDFVSRQISIDRMIILVSESLRFAHRHGSNALSASTRKSSLSEVDPQLQYMHGQLSPAQQELPYLQPDFLQSPHSRTCSSFDMETRINSLFFGCPIANTYLALHHTPLHDLLAVSGDSWLFTEKVLPAAKFANHLRRLKAWAENHHHRPGGNTSLPTDMSDLSMVKATMYAARSILEFLSPVSPGVSRYAPTKGAGREDRPSFWGNDLSDFWALYVCALIIWAFGHKARPVAAATAGSTRTVAAADAQLQHHQHSAKRRRTGNSEASFISRHGQNSVATADQQAMNWLRMLAADNVTGEDIIRARSRRETMGVVSLVRRRLDSDCIGGKNRLYVEAVGILRRLEEDGERNDKPWF</sequence>
<feature type="region of interest" description="Disordered" evidence="7">
    <location>
        <begin position="94"/>
        <end position="162"/>
    </location>
</feature>
<feature type="region of interest" description="Disordered" evidence="7">
    <location>
        <begin position="8"/>
        <end position="67"/>
    </location>
</feature>
<feature type="compositionally biased region" description="Pro residues" evidence="7">
    <location>
        <begin position="36"/>
        <end position="57"/>
    </location>
</feature>
<dbReference type="GO" id="GO:0006351">
    <property type="term" value="P:DNA-templated transcription"/>
    <property type="evidence" value="ECO:0007669"/>
    <property type="project" value="InterPro"/>
</dbReference>
<dbReference type="Pfam" id="PF04082">
    <property type="entry name" value="Fungal_trans"/>
    <property type="match status" value="1"/>
</dbReference>
<evidence type="ECO:0000256" key="6">
    <source>
        <dbReference type="ARBA" id="ARBA00023242"/>
    </source>
</evidence>
<dbReference type="GO" id="GO:0000981">
    <property type="term" value="F:DNA-binding transcription factor activity, RNA polymerase II-specific"/>
    <property type="evidence" value="ECO:0007669"/>
    <property type="project" value="InterPro"/>
</dbReference>
<keyword evidence="2" id="KW-0479">Metal-binding</keyword>
<evidence type="ECO:0000256" key="2">
    <source>
        <dbReference type="ARBA" id="ARBA00022723"/>
    </source>
</evidence>
<feature type="compositionally biased region" description="Basic and acidic residues" evidence="7">
    <location>
        <begin position="11"/>
        <end position="27"/>
    </location>
</feature>
<dbReference type="InterPro" id="IPR007219">
    <property type="entry name" value="XnlR_reg_dom"/>
</dbReference>
<dbReference type="GO" id="GO:0000978">
    <property type="term" value="F:RNA polymerase II cis-regulatory region sequence-specific DNA binding"/>
    <property type="evidence" value="ECO:0007669"/>
    <property type="project" value="InterPro"/>
</dbReference>
<evidence type="ECO:0000313" key="10">
    <source>
        <dbReference type="Proteomes" id="UP001281003"/>
    </source>
</evidence>
<feature type="compositionally biased region" description="Polar residues" evidence="7">
    <location>
        <begin position="136"/>
        <end position="147"/>
    </location>
</feature>
<keyword evidence="6" id="KW-0539">Nucleus</keyword>
<dbReference type="AlphaFoldDB" id="A0AAE0PLW1"/>
<feature type="domain" description="Xylanolytic transcriptional activator regulatory" evidence="8">
    <location>
        <begin position="418"/>
        <end position="668"/>
    </location>
</feature>
<dbReference type="PANTHER" id="PTHR40626">
    <property type="entry name" value="MIP31509P"/>
    <property type="match status" value="1"/>
</dbReference>
<proteinExistence type="predicted"/>
<reference evidence="9" key="2">
    <citation type="submission" date="2023-07" db="EMBL/GenBank/DDBJ databases">
        <authorList>
            <consortium name="Lawrence Berkeley National Laboratory"/>
            <person name="Haridas S."/>
            <person name="Hensen N."/>
            <person name="Bonometti L."/>
            <person name="Westerberg I."/>
            <person name="Brannstrom I.O."/>
            <person name="Guillou S."/>
            <person name="Cros-Aarteil S."/>
            <person name="Calhoun S."/>
            <person name="Kuo A."/>
            <person name="Mondo S."/>
            <person name="Pangilinan J."/>
            <person name="Riley R."/>
            <person name="LaButti K."/>
            <person name="Andreopoulos B."/>
            <person name="Lipzen A."/>
            <person name="Chen C."/>
            <person name="Yanf M."/>
            <person name="Daum C."/>
            <person name="Ng V."/>
            <person name="Clum A."/>
            <person name="Steindorff A."/>
            <person name="Ohm R."/>
            <person name="Martin F."/>
            <person name="Silar P."/>
            <person name="Natvig D."/>
            <person name="Lalanne C."/>
            <person name="Gautier V."/>
            <person name="Ament-velasquez S.L."/>
            <person name="Kruys A."/>
            <person name="Hutchinson M.I."/>
            <person name="Powell A.J."/>
            <person name="Barry K."/>
            <person name="Miller A.N."/>
            <person name="Grigoriev I.V."/>
            <person name="Debuchy R."/>
            <person name="Gladieux P."/>
            <person name="Thoren M.H."/>
            <person name="Johannesson H."/>
        </authorList>
    </citation>
    <scope>NUCLEOTIDE SEQUENCE</scope>
    <source>
        <strain evidence="9">FGSC 1904</strain>
    </source>
</reference>